<dbReference type="Gene3D" id="6.10.340.10">
    <property type="match status" value="1"/>
</dbReference>
<evidence type="ECO:0000313" key="14">
    <source>
        <dbReference type="EMBL" id="PTD16685.1"/>
    </source>
</evidence>
<keyword evidence="7 14" id="KW-0418">Kinase</keyword>
<dbReference type="CDD" id="cd00075">
    <property type="entry name" value="HATPase"/>
    <property type="match status" value="1"/>
</dbReference>
<dbReference type="InterPro" id="IPR004358">
    <property type="entry name" value="Sig_transdc_His_kin-like_C"/>
</dbReference>
<dbReference type="CDD" id="cd00082">
    <property type="entry name" value="HisKA"/>
    <property type="match status" value="1"/>
</dbReference>
<evidence type="ECO:0000256" key="11">
    <source>
        <dbReference type="SAM" id="Phobius"/>
    </source>
</evidence>
<comment type="caution">
    <text evidence="14">The sequence shown here is derived from an EMBL/GenBank/DDBJ whole genome shotgun (WGS) entry which is preliminary data.</text>
</comment>
<keyword evidence="6 11" id="KW-0812">Transmembrane</keyword>
<dbReference type="InterPro" id="IPR036890">
    <property type="entry name" value="HATPase_C_sf"/>
</dbReference>
<name>A0A2T4HLL6_9SPHN</name>
<dbReference type="InterPro" id="IPR050428">
    <property type="entry name" value="TCS_sensor_his_kinase"/>
</dbReference>
<feature type="transmembrane region" description="Helical" evidence="11">
    <location>
        <begin position="152"/>
        <end position="175"/>
    </location>
</feature>
<dbReference type="SMART" id="SM00387">
    <property type="entry name" value="HATPase_c"/>
    <property type="match status" value="1"/>
</dbReference>
<dbReference type="PROSITE" id="PS50109">
    <property type="entry name" value="HIS_KIN"/>
    <property type="match status" value="1"/>
</dbReference>
<dbReference type="SMART" id="SM00304">
    <property type="entry name" value="HAMP"/>
    <property type="match status" value="1"/>
</dbReference>
<sequence>MRPHSLRSLSALFLIVFLVATILTGVGTLLVTQRTITRLVDQRIAGENMEVSGSDHPADPARVRALITLFSQRRDKGDVGFLLTGPKGHFIAGNVRLARVPPPGYSTLSAADHIPGLTHGRAFTRDIGNGMILTTLAETEPIQNYNSARVRIYVLGFGSIILIVFGGIVLFGTLISRRIREMRQTVDAIIDGNMRQRVPVDGSRSEFDQQARAFNRMLDRIAALMDGIANVSNDIAHDLRTPLGRLRGQLARLRREADTPAMREGLDQAIAQSDALLEMFAAILRIAEIEGGDRRAAFAALDLGALATEIGEMMAPVAEAEEHRLEIGPCPAIPVHGDRRLLSQAIINLIENGVRHTPPGSTIRVRAARSGDEAMLIVEDDGPGIPAERRADALRRFGRLDKARNRSGHGLGLSLVEAIARLHRGRLALEDAGPGLRAVLAVRAD</sequence>
<keyword evidence="15" id="KW-1185">Reference proteome</keyword>
<feature type="domain" description="HAMP" evidence="13">
    <location>
        <begin position="173"/>
        <end position="226"/>
    </location>
</feature>
<organism evidence="14 15">
    <name type="scientific">Edaphosphingomonas fennica</name>
    <dbReference type="NCBI Taxonomy" id="114404"/>
    <lineage>
        <taxon>Bacteria</taxon>
        <taxon>Pseudomonadati</taxon>
        <taxon>Pseudomonadota</taxon>
        <taxon>Alphaproteobacteria</taxon>
        <taxon>Sphingomonadales</taxon>
        <taxon>Rhizorhabdaceae</taxon>
        <taxon>Edaphosphingomonas</taxon>
    </lineage>
</organism>
<dbReference type="SUPFAM" id="SSF47384">
    <property type="entry name" value="Homodimeric domain of signal transducing histidine kinase"/>
    <property type="match status" value="1"/>
</dbReference>
<dbReference type="CDD" id="cd06225">
    <property type="entry name" value="HAMP"/>
    <property type="match status" value="1"/>
</dbReference>
<evidence type="ECO:0000256" key="4">
    <source>
        <dbReference type="ARBA" id="ARBA00022553"/>
    </source>
</evidence>
<dbReference type="Gene3D" id="1.10.287.130">
    <property type="match status" value="1"/>
</dbReference>
<keyword evidence="5" id="KW-0808">Transferase</keyword>
<evidence type="ECO:0000259" key="13">
    <source>
        <dbReference type="PROSITE" id="PS50885"/>
    </source>
</evidence>
<feature type="domain" description="Histidine kinase" evidence="12">
    <location>
        <begin position="234"/>
        <end position="445"/>
    </location>
</feature>
<dbReference type="InterPro" id="IPR003594">
    <property type="entry name" value="HATPase_dom"/>
</dbReference>
<protein>
    <recommendedName>
        <fullName evidence="3">histidine kinase</fullName>
        <ecNumber evidence="3">2.7.13.3</ecNumber>
    </recommendedName>
</protein>
<dbReference type="AlphaFoldDB" id="A0A2T4HLL6"/>
<dbReference type="EC" id="2.7.13.3" evidence="3"/>
<keyword evidence="8 11" id="KW-1133">Transmembrane helix</keyword>
<gene>
    <name evidence="14" type="ORF">CV103_20590</name>
</gene>
<dbReference type="InterPro" id="IPR003660">
    <property type="entry name" value="HAMP_dom"/>
</dbReference>
<dbReference type="PANTHER" id="PTHR45436">
    <property type="entry name" value="SENSOR HISTIDINE KINASE YKOH"/>
    <property type="match status" value="1"/>
</dbReference>
<dbReference type="InterPro" id="IPR005467">
    <property type="entry name" value="His_kinase_dom"/>
</dbReference>
<reference evidence="14 15" key="1">
    <citation type="submission" date="2017-11" db="EMBL/GenBank/DDBJ databases">
        <title>Sphingomonas oleivorans sp. nov., isolated from oil-contaminated soil.</title>
        <authorList>
            <person name="Wang L."/>
            <person name="Chen L."/>
        </authorList>
    </citation>
    <scope>NUCLEOTIDE SEQUENCE [LARGE SCALE GENOMIC DNA]</scope>
    <source>
        <strain evidence="14 15">K101</strain>
    </source>
</reference>
<keyword evidence="9" id="KW-0902">Two-component regulatory system</keyword>
<accession>A0A2T4HLL6</accession>
<dbReference type="GO" id="GO:0005886">
    <property type="term" value="C:plasma membrane"/>
    <property type="evidence" value="ECO:0007669"/>
    <property type="project" value="TreeGrafter"/>
</dbReference>
<evidence type="ECO:0000256" key="5">
    <source>
        <dbReference type="ARBA" id="ARBA00022679"/>
    </source>
</evidence>
<evidence type="ECO:0000256" key="1">
    <source>
        <dbReference type="ARBA" id="ARBA00000085"/>
    </source>
</evidence>
<dbReference type="SUPFAM" id="SSF158472">
    <property type="entry name" value="HAMP domain-like"/>
    <property type="match status" value="1"/>
</dbReference>
<dbReference type="Gene3D" id="3.30.565.10">
    <property type="entry name" value="Histidine kinase-like ATPase, C-terminal domain"/>
    <property type="match status" value="1"/>
</dbReference>
<dbReference type="Pfam" id="PF00672">
    <property type="entry name" value="HAMP"/>
    <property type="match status" value="1"/>
</dbReference>
<evidence type="ECO:0000256" key="9">
    <source>
        <dbReference type="ARBA" id="ARBA00023012"/>
    </source>
</evidence>
<dbReference type="SMART" id="SM00388">
    <property type="entry name" value="HisKA"/>
    <property type="match status" value="1"/>
</dbReference>
<dbReference type="Pfam" id="PF02518">
    <property type="entry name" value="HATPase_c"/>
    <property type="match status" value="1"/>
</dbReference>
<dbReference type="PROSITE" id="PS50885">
    <property type="entry name" value="HAMP"/>
    <property type="match status" value="1"/>
</dbReference>
<evidence type="ECO:0000256" key="10">
    <source>
        <dbReference type="ARBA" id="ARBA00023136"/>
    </source>
</evidence>
<dbReference type="PANTHER" id="PTHR45436:SF8">
    <property type="entry name" value="HISTIDINE KINASE"/>
    <property type="match status" value="1"/>
</dbReference>
<dbReference type="Proteomes" id="UP000241206">
    <property type="component" value="Unassembled WGS sequence"/>
</dbReference>
<dbReference type="RefSeq" id="WP_107396034.1">
    <property type="nucleotide sequence ID" value="NZ_PHHF01000081.1"/>
</dbReference>
<dbReference type="InterPro" id="IPR036097">
    <property type="entry name" value="HisK_dim/P_sf"/>
</dbReference>
<comment type="subcellular location">
    <subcellularLocation>
        <location evidence="2">Membrane</location>
    </subcellularLocation>
</comment>
<dbReference type="GO" id="GO:0000155">
    <property type="term" value="F:phosphorelay sensor kinase activity"/>
    <property type="evidence" value="ECO:0007669"/>
    <property type="project" value="InterPro"/>
</dbReference>
<dbReference type="EMBL" id="PHHF01000081">
    <property type="protein sequence ID" value="PTD16685.1"/>
    <property type="molecule type" value="Genomic_DNA"/>
</dbReference>
<evidence type="ECO:0000256" key="7">
    <source>
        <dbReference type="ARBA" id="ARBA00022777"/>
    </source>
</evidence>
<evidence type="ECO:0000256" key="8">
    <source>
        <dbReference type="ARBA" id="ARBA00022989"/>
    </source>
</evidence>
<keyword evidence="10 11" id="KW-0472">Membrane</keyword>
<dbReference type="SUPFAM" id="SSF55874">
    <property type="entry name" value="ATPase domain of HSP90 chaperone/DNA topoisomerase II/histidine kinase"/>
    <property type="match status" value="1"/>
</dbReference>
<evidence type="ECO:0000256" key="6">
    <source>
        <dbReference type="ARBA" id="ARBA00022692"/>
    </source>
</evidence>
<proteinExistence type="predicted"/>
<dbReference type="InterPro" id="IPR003661">
    <property type="entry name" value="HisK_dim/P_dom"/>
</dbReference>
<dbReference type="Pfam" id="PF00512">
    <property type="entry name" value="HisKA"/>
    <property type="match status" value="1"/>
</dbReference>
<evidence type="ECO:0000256" key="3">
    <source>
        <dbReference type="ARBA" id="ARBA00012438"/>
    </source>
</evidence>
<dbReference type="PRINTS" id="PR00344">
    <property type="entry name" value="BCTRLSENSOR"/>
</dbReference>
<comment type="catalytic activity">
    <reaction evidence="1">
        <text>ATP + protein L-histidine = ADP + protein N-phospho-L-histidine.</text>
        <dbReference type="EC" id="2.7.13.3"/>
    </reaction>
</comment>
<evidence type="ECO:0000256" key="2">
    <source>
        <dbReference type="ARBA" id="ARBA00004370"/>
    </source>
</evidence>
<evidence type="ECO:0000259" key="12">
    <source>
        <dbReference type="PROSITE" id="PS50109"/>
    </source>
</evidence>
<keyword evidence="4" id="KW-0597">Phosphoprotein</keyword>
<evidence type="ECO:0000313" key="15">
    <source>
        <dbReference type="Proteomes" id="UP000241206"/>
    </source>
</evidence>